<keyword evidence="3" id="KW-1185">Reference proteome</keyword>
<evidence type="ECO:0000313" key="3">
    <source>
        <dbReference type="Proteomes" id="UP000521943"/>
    </source>
</evidence>
<organism evidence="2 3">
    <name type="scientific">Ephemerocybe angulata</name>
    <dbReference type="NCBI Taxonomy" id="980116"/>
    <lineage>
        <taxon>Eukaryota</taxon>
        <taxon>Fungi</taxon>
        <taxon>Dikarya</taxon>
        <taxon>Basidiomycota</taxon>
        <taxon>Agaricomycotina</taxon>
        <taxon>Agaricomycetes</taxon>
        <taxon>Agaricomycetidae</taxon>
        <taxon>Agaricales</taxon>
        <taxon>Agaricineae</taxon>
        <taxon>Psathyrellaceae</taxon>
        <taxon>Ephemerocybe</taxon>
    </lineage>
</organism>
<proteinExistence type="predicted"/>
<protein>
    <recommendedName>
        <fullName evidence="4">Secreted protein</fullName>
    </recommendedName>
</protein>
<sequence>MPFLPFPPSPLCSLHPLFPAVFLLLSLLPRRRAAAQGNNGSPTAGTVTRYGSGGHKCELRSRRTAFLANGWNGVYLVCAQSTCVLINDSCPVTQSVAEPGPSRTWDGRCN</sequence>
<feature type="signal peptide" evidence="1">
    <location>
        <begin position="1"/>
        <end position="35"/>
    </location>
</feature>
<evidence type="ECO:0000256" key="1">
    <source>
        <dbReference type="SAM" id="SignalP"/>
    </source>
</evidence>
<accession>A0A8H6HBG1</accession>
<evidence type="ECO:0000313" key="2">
    <source>
        <dbReference type="EMBL" id="KAF6742741.1"/>
    </source>
</evidence>
<gene>
    <name evidence="2" type="ORF">DFP72DRAFT_937389</name>
</gene>
<evidence type="ECO:0008006" key="4">
    <source>
        <dbReference type="Google" id="ProtNLM"/>
    </source>
</evidence>
<name>A0A8H6HBG1_9AGAR</name>
<reference evidence="2 3" key="1">
    <citation type="submission" date="2020-07" db="EMBL/GenBank/DDBJ databases">
        <title>Comparative genomics of pyrophilous fungi reveals a link between fire events and developmental genes.</title>
        <authorList>
            <consortium name="DOE Joint Genome Institute"/>
            <person name="Steindorff A.S."/>
            <person name="Carver A."/>
            <person name="Calhoun S."/>
            <person name="Stillman K."/>
            <person name="Liu H."/>
            <person name="Lipzen A."/>
            <person name="Pangilinan J."/>
            <person name="Labutti K."/>
            <person name="Bruns T.D."/>
            <person name="Grigoriev I.V."/>
        </authorList>
    </citation>
    <scope>NUCLEOTIDE SEQUENCE [LARGE SCALE GENOMIC DNA]</scope>
    <source>
        <strain evidence="2 3">CBS 144469</strain>
    </source>
</reference>
<dbReference type="Proteomes" id="UP000521943">
    <property type="component" value="Unassembled WGS sequence"/>
</dbReference>
<comment type="caution">
    <text evidence="2">The sequence shown here is derived from an EMBL/GenBank/DDBJ whole genome shotgun (WGS) entry which is preliminary data.</text>
</comment>
<keyword evidence="1" id="KW-0732">Signal</keyword>
<dbReference type="AlphaFoldDB" id="A0A8H6HBG1"/>
<feature type="chain" id="PRO_5034183735" description="Secreted protein" evidence="1">
    <location>
        <begin position="36"/>
        <end position="110"/>
    </location>
</feature>
<dbReference type="EMBL" id="JACGCI010000173">
    <property type="protein sequence ID" value="KAF6742741.1"/>
    <property type="molecule type" value="Genomic_DNA"/>
</dbReference>